<keyword evidence="4" id="KW-1185">Reference proteome</keyword>
<accession>A0A9X9S5H7</accession>
<evidence type="ECO:0000256" key="1">
    <source>
        <dbReference type="ARBA" id="ARBA00009892"/>
    </source>
</evidence>
<dbReference type="RefSeq" id="WP_268186506.1">
    <property type="nucleotide sequence ID" value="NZ_CP113361.1"/>
</dbReference>
<dbReference type="SUPFAM" id="SSF52467">
    <property type="entry name" value="DHS-like NAD/FAD-binding domain"/>
    <property type="match status" value="1"/>
</dbReference>
<dbReference type="InterPro" id="IPR036982">
    <property type="entry name" value="Deoxyhypusine_synthase_sf"/>
</dbReference>
<evidence type="ECO:0000313" key="3">
    <source>
        <dbReference type="EMBL" id="WAI01280.1"/>
    </source>
</evidence>
<reference evidence="3" key="1">
    <citation type="submission" date="2022-11" db="EMBL/GenBank/DDBJ databases">
        <title>Complete genome sequence of Methanogenium organophilum DSM 3596.</title>
        <authorList>
            <person name="Chen S.-C."/>
            <person name="Lai S.-J."/>
            <person name="You Y.-T."/>
        </authorList>
    </citation>
    <scope>NUCLEOTIDE SEQUENCE</scope>
    <source>
        <strain evidence="3">DSM 3596</strain>
    </source>
</reference>
<dbReference type="KEGG" id="mou:OU421_12860"/>
<dbReference type="EMBL" id="CP113361">
    <property type="protein sequence ID" value="WAI01280.1"/>
    <property type="molecule type" value="Genomic_DNA"/>
</dbReference>
<protein>
    <submittedName>
        <fullName evidence="3">Deoxyhypusine synthase</fullName>
        <ecNumber evidence="3">2.5.1.46</ecNumber>
    </submittedName>
</protein>
<dbReference type="GO" id="GO:0034038">
    <property type="term" value="F:deoxyhypusine synthase activity"/>
    <property type="evidence" value="ECO:0007669"/>
    <property type="project" value="UniProtKB-EC"/>
</dbReference>
<dbReference type="EC" id="2.5.1.46" evidence="3"/>
<dbReference type="Proteomes" id="UP001163096">
    <property type="component" value="Chromosome"/>
</dbReference>
<organism evidence="3 4">
    <name type="scientific">Methanogenium organophilum</name>
    <dbReference type="NCBI Taxonomy" id="2199"/>
    <lineage>
        <taxon>Archaea</taxon>
        <taxon>Methanobacteriati</taxon>
        <taxon>Methanobacteriota</taxon>
        <taxon>Stenosarchaea group</taxon>
        <taxon>Methanomicrobia</taxon>
        <taxon>Methanomicrobiales</taxon>
        <taxon>Methanomicrobiaceae</taxon>
        <taxon>Methanogenium</taxon>
    </lineage>
</organism>
<evidence type="ECO:0000256" key="2">
    <source>
        <dbReference type="ARBA" id="ARBA00022679"/>
    </source>
</evidence>
<keyword evidence="2 3" id="KW-0808">Transferase</keyword>
<comment type="similarity">
    <text evidence="1">Belongs to the deoxyhypusine synthase family.</text>
</comment>
<dbReference type="InterPro" id="IPR029035">
    <property type="entry name" value="DHS-like_NAD/FAD-binding_dom"/>
</dbReference>
<dbReference type="PANTHER" id="PTHR11703:SF2">
    <property type="entry name" value="DEOXYHYPUSINE SYNTHASE-LIKE PROTEIN"/>
    <property type="match status" value="1"/>
</dbReference>
<evidence type="ECO:0000313" key="4">
    <source>
        <dbReference type="Proteomes" id="UP001163096"/>
    </source>
</evidence>
<dbReference type="Pfam" id="PF01916">
    <property type="entry name" value="DS"/>
    <property type="match status" value="1"/>
</dbReference>
<dbReference type="InterPro" id="IPR002773">
    <property type="entry name" value="Deoxyhypusine_synthase"/>
</dbReference>
<gene>
    <name evidence="3" type="ORF">OU421_12860</name>
</gene>
<dbReference type="NCBIfam" id="NF002006">
    <property type="entry name" value="PRK00805.1"/>
    <property type="match status" value="1"/>
</dbReference>
<dbReference type="GO" id="GO:0005737">
    <property type="term" value="C:cytoplasm"/>
    <property type="evidence" value="ECO:0007669"/>
    <property type="project" value="TreeGrafter"/>
</dbReference>
<sequence>MKPITPVLPVREVDRLLAGMGHGGFQGGRLGESLNVWKKMIEDPDCTIFLGLSGAMIPAGMQACLTELVRRGYVDVIVSTGANVFHDMCEHQGVRHYRGHHHVDDSELFEKGIDRIYDVFAYEGEFRGVDRLIAEYAASLSPYSGSSRDFIEKMADYLQGEWPSGTSLVSACKNAGVPIFIPALSDSSIGIALVMARRDGADITIDQLRDADEITQIVEQSKKTGVIYVGGGVPKNFIQQTQVIASIHEKDCGGHAYAIQYTTDAPHWGGLSGCTFEEAVSWGKESVDSTHVQVFCDATIALPIIVSGLNSLNLERKAERVSFQYHNY</sequence>
<dbReference type="GeneID" id="76836008"/>
<proteinExistence type="inferred from homology"/>
<dbReference type="PANTHER" id="PTHR11703">
    <property type="entry name" value="DEOXYHYPUSINE SYNTHASE"/>
    <property type="match status" value="1"/>
</dbReference>
<dbReference type="Gene3D" id="3.40.910.10">
    <property type="entry name" value="Deoxyhypusine synthase"/>
    <property type="match status" value="1"/>
</dbReference>
<name>A0A9X9S5H7_METOG</name>
<dbReference type="AlphaFoldDB" id="A0A9X9S5H7"/>